<proteinExistence type="predicted"/>
<reference evidence="1" key="1">
    <citation type="journal article" date="2020" name="Stud. Mycol.">
        <title>101 Dothideomycetes genomes: a test case for predicting lifestyles and emergence of pathogens.</title>
        <authorList>
            <person name="Haridas S."/>
            <person name="Albert R."/>
            <person name="Binder M."/>
            <person name="Bloem J."/>
            <person name="Labutti K."/>
            <person name="Salamov A."/>
            <person name="Andreopoulos B."/>
            <person name="Baker S."/>
            <person name="Barry K."/>
            <person name="Bills G."/>
            <person name="Bluhm B."/>
            <person name="Cannon C."/>
            <person name="Castanera R."/>
            <person name="Culley D."/>
            <person name="Daum C."/>
            <person name="Ezra D."/>
            <person name="Gonzalez J."/>
            <person name="Henrissat B."/>
            <person name="Kuo A."/>
            <person name="Liang C."/>
            <person name="Lipzen A."/>
            <person name="Lutzoni F."/>
            <person name="Magnuson J."/>
            <person name="Mondo S."/>
            <person name="Nolan M."/>
            <person name="Ohm R."/>
            <person name="Pangilinan J."/>
            <person name="Park H.-J."/>
            <person name="Ramirez L."/>
            <person name="Alfaro M."/>
            <person name="Sun H."/>
            <person name="Tritt A."/>
            <person name="Yoshinaga Y."/>
            <person name="Zwiers L.-H."/>
            <person name="Turgeon B."/>
            <person name="Goodwin S."/>
            <person name="Spatafora J."/>
            <person name="Crous P."/>
            <person name="Grigoriev I."/>
        </authorList>
    </citation>
    <scope>NUCLEOTIDE SEQUENCE</scope>
    <source>
        <strain evidence="1">CBS 473.64</strain>
    </source>
</reference>
<dbReference type="AlphaFoldDB" id="A0A6A6RR83"/>
<dbReference type="EMBL" id="MU006792">
    <property type="protein sequence ID" value="KAF2637717.1"/>
    <property type="molecule type" value="Genomic_DNA"/>
</dbReference>
<organism evidence="1 2">
    <name type="scientific">Massarina eburnea CBS 473.64</name>
    <dbReference type="NCBI Taxonomy" id="1395130"/>
    <lineage>
        <taxon>Eukaryota</taxon>
        <taxon>Fungi</taxon>
        <taxon>Dikarya</taxon>
        <taxon>Ascomycota</taxon>
        <taxon>Pezizomycotina</taxon>
        <taxon>Dothideomycetes</taxon>
        <taxon>Pleosporomycetidae</taxon>
        <taxon>Pleosporales</taxon>
        <taxon>Massarineae</taxon>
        <taxon>Massarinaceae</taxon>
        <taxon>Massarina</taxon>
    </lineage>
</organism>
<evidence type="ECO:0000313" key="1">
    <source>
        <dbReference type="EMBL" id="KAF2637717.1"/>
    </source>
</evidence>
<protein>
    <submittedName>
        <fullName evidence="1">Uncharacterized protein</fullName>
    </submittedName>
</protein>
<accession>A0A6A6RR83</accession>
<sequence length="282" mass="31997">MTTPYDLPPRPFAPTSGDVRAARSILTSLGLATELALQILDYAKYWTVITTENIDHLSIVDEHWNQNFSAVEPYLWIPLHLGAHPDGEIPKIREIEFIIVAHDQGWTTEGTKGTYQTSSWFEVSHVRPKPGAVLNDIGDGGVYANIEQIRQKHENLVTMLPRPSQEMEPQRKHNPHMRKLTWPHSYQGPKPDLDEGTHAWWLQGNVVARDTSIFEGEMVKRYKVIWGCAANPRFEGDEGAGRGEGFVDGLEDGDRVAVWARAKRRGWENHVFGVRAIVRYTI</sequence>
<keyword evidence="2" id="KW-1185">Reference proteome</keyword>
<evidence type="ECO:0000313" key="2">
    <source>
        <dbReference type="Proteomes" id="UP000799753"/>
    </source>
</evidence>
<dbReference type="OrthoDB" id="66095at2759"/>
<gene>
    <name evidence="1" type="ORF">P280DRAFT_520850</name>
</gene>
<name>A0A6A6RR83_9PLEO</name>
<dbReference type="Proteomes" id="UP000799753">
    <property type="component" value="Unassembled WGS sequence"/>
</dbReference>